<name>A0ABP0HVY8_9DINO</name>
<evidence type="ECO:0000313" key="1">
    <source>
        <dbReference type="EMBL" id="CAK8994350.1"/>
    </source>
</evidence>
<proteinExistence type="predicted"/>
<comment type="caution">
    <text evidence="1">The sequence shown here is derived from an EMBL/GenBank/DDBJ whole genome shotgun (WGS) entry which is preliminary data.</text>
</comment>
<reference evidence="1 2" key="1">
    <citation type="submission" date="2024-02" db="EMBL/GenBank/DDBJ databases">
        <authorList>
            <person name="Chen Y."/>
            <person name="Shah S."/>
            <person name="Dougan E. K."/>
            <person name="Thang M."/>
            <person name="Chan C."/>
        </authorList>
    </citation>
    <scope>NUCLEOTIDE SEQUENCE [LARGE SCALE GENOMIC DNA]</scope>
</reference>
<protein>
    <submittedName>
        <fullName evidence="1">Uncharacterized protein</fullName>
    </submittedName>
</protein>
<keyword evidence="2" id="KW-1185">Reference proteome</keyword>
<dbReference type="EMBL" id="CAXAMN010001436">
    <property type="protein sequence ID" value="CAK8994350.1"/>
    <property type="molecule type" value="Genomic_DNA"/>
</dbReference>
<evidence type="ECO:0000313" key="2">
    <source>
        <dbReference type="Proteomes" id="UP001642484"/>
    </source>
</evidence>
<organism evidence="1 2">
    <name type="scientific">Durusdinium trenchii</name>
    <dbReference type="NCBI Taxonomy" id="1381693"/>
    <lineage>
        <taxon>Eukaryota</taxon>
        <taxon>Sar</taxon>
        <taxon>Alveolata</taxon>
        <taxon>Dinophyceae</taxon>
        <taxon>Suessiales</taxon>
        <taxon>Symbiodiniaceae</taxon>
        <taxon>Durusdinium</taxon>
    </lineage>
</organism>
<accession>A0ABP0HVY8</accession>
<gene>
    <name evidence="1" type="ORF">CCMP2556_LOCUS3603</name>
</gene>
<sequence length="152" mass="16300">MRPCRGMLAPVRLQTPCGETIYAQAVEALQHRGGVPRILRECGCQPELLGRGGGANLERDRVRQGAPGKKDINGLCLLPRAADVGWSLRPMADLLNVKEAPAWSLQNALVLLAKHRPGRRCPGLPRRNFGGEALPDAVAGICSCPSLWPPVG</sequence>
<dbReference type="Proteomes" id="UP001642484">
    <property type="component" value="Unassembled WGS sequence"/>
</dbReference>